<dbReference type="EMBL" id="CP060713">
    <property type="protein sequence ID" value="QNN51794.1"/>
    <property type="molecule type" value="Genomic_DNA"/>
</dbReference>
<dbReference type="KEGG" id="nmes:H9L09_14760"/>
<gene>
    <name evidence="1" type="ORF">H9L09_14760</name>
</gene>
<evidence type="ECO:0000313" key="2">
    <source>
        <dbReference type="Proteomes" id="UP000515947"/>
    </source>
</evidence>
<dbReference type="Proteomes" id="UP000515947">
    <property type="component" value="Chromosome"/>
</dbReference>
<keyword evidence="2" id="KW-1185">Reference proteome</keyword>
<evidence type="ECO:0000313" key="1">
    <source>
        <dbReference type="EMBL" id="QNN51794.1"/>
    </source>
</evidence>
<proteinExistence type="predicted"/>
<dbReference type="AlphaFoldDB" id="A0A7G9R869"/>
<accession>A0A7G9R869</accession>
<sequence length="1017" mass="109312">MNVWAEYDKWDRALARHVFTDESAGLPVYLEVTPEMFKVLGAELGISEDPVAKLIKVVRSTLYLEDRHGFDAHWQRFQMWRRHVLGSAATREKRTATEITPPPVVALLCVLVLAAERMGADTNLAAHAYYPRLGEVLGLDKAEATRLQQAFPITEVFWRGLNEYLVAHEGRLGLPTADALSFRYVGIPQSQALVRAADRVKLPAFFTRFGLVPGSEVIPADLEPLLDAWISSNPCPVSNNLKNLWGRGAARERVAGVVAVELSLWDGAFRDSSEQSVGATGQVGLCANLRQSFGGRIIELSFVARLPRQAEATELVVNSAAGRPAVGVIPAAGGRVRPIPGSRFDAASLVGAVLELEDPKTGETVTRRPRRVVPLRRDEMVGALVETARLQLADDVCLLVKDDDNLLKGVMGIVDQCGKRGATFRSVATDDAEALPGLPAGWVLIDQVQLYAIPKDVKHVDLHALVPLTTAQLNFAGGLKMPGRIRKYSSLQPPEIRAAVAEAEKMTVTITSLGDESEELHRWTESANAMVIPLNGLDLADGDYEVTLQVDDEVLSRPTLRLRSADTPDAVTWETCTPLNYELDGGATAAISASASVGRSEFFVDGVNTVGVRDRAAAAPRPIADGIGWEAKKVSSNVVQPVVVLGTADPKSCMVTGRHYIQLPTWHGGKATSKTIQGVCRDCGIVKTSPTRPRWKKLDGPADAPVELHLAEYAGSRELQAPWDVCLDAVVHVGGGPISALDRIASHADGTSLFADEFVRALEIAGHIDVRRDDAMVPLEWEANPAYLAETMTNGFVLAGVWSGRGRALLRSEIEANGGHLVREDGVDGGLSSWFARGLAADDLEQAMDAAGLEPAVVRDAPRKMLAALPTLGELEAAMPLVPIPAYSKATLFSLRDASWQTVAGVGIPGAYRIEQSFRRLSIWVDANGAVERQARVGSVQVVKHLAARAAGRPLVGYVPSSSALVVPIGADLPALYGRVAALCSGRRPQVSTRTRSIAYLDVPRDVADGLNSLLAG</sequence>
<dbReference type="RefSeq" id="WP_187577631.1">
    <property type="nucleotide sequence ID" value="NZ_CP060713.1"/>
</dbReference>
<reference evidence="1 2" key="1">
    <citation type="submission" date="2020-08" db="EMBL/GenBank/DDBJ databases">
        <title>Genome sequence of Nocardioides mesophilus KACC 16243T.</title>
        <authorList>
            <person name="Hyun D.-W."/>
            <person name="Bae J.-W."/>
        </authorList>
    </citation>
    <scope>NUCLEOTIDE SEQUENCE [LARGE SCALE GENOMIC DNA]</scope>
    <source>
        <strain evidence="1 2">KACC 16243</strain>
    </source>
</reference>
<organism evidence="1 2">
    <name type="scientific">Nocardioides mesophilus</name>
    <dbReference type="NCBI Taxonomy" id="433659"/>
    <lineage>
        <taxon>Bacteria</taxon>
        <taxon>Bacillati</taxon>
        <taxon>Actinomycetota</taxon>
        <taxon>Actinomycetes</taxon>
        <taxon>Propionibacteriales</taxon>
        <taxon>Nocardioidaceae</taxon>
        <taxon>Nocardioides</taxon>
    </lineage>
</organism>
<name>A0A7G9R869_9ACTN</name>
<protein>
    <submittedName>
        <fullName evidence="1">Uncharacterized protein</fullName>
    </submittedName>
</protein>